<dbReference type="PANTHER" id="PTHR12780">
    <property type="entry name" value="RNA POLYMERASE III DNA DIRECTED , 39KD SUBUNIT-RELATED"/>
    <property type="match status" value="1"/>
</dbReference>
<dbReference type="InterPro" id="IPR007832">
    <property type="entry name" value="RNA_pol_Rpc34"/>
</dbReference>
<gene>
    <name evidence="6" type="ORF">CDCA_CDCA11G3097</name>
</gene>
<evidence type="ECO:0000313" key="7">
    <source>
        <dbReference type="Proteomes" id="UP001301350"/>
    </source>
</evidence>
<dbReference type="SUPFAM" id="SSF46785">
    <property type="entry name" value="Winged helix' DNA-binding domain"/>
    <property type="match status" value="1"/>
</dbReference>
<comment type="caution">
    <text evidence="6">The sequence shown here is derived from an EMBL/GenBank/DDBJ whole genome shotgun (WGS) entry which is preliminary data.</text>
</comment>
<dbReference type="GO" id="GO:0006383">
    <property type="term" value="P:transcription by RNA polymerase III"/>
    <property type="evidence" value="ECO:0007669"/>
    <property type="project" value="InterPro"/>
</dbReference>
<reference evidence="6 7" key="1">
    <citation type="submission" date="2022-07" db="EMBL/GenBank/DDBJ databases">
        <title>Genome-wide signatures of adaptation to extreme environments.</title>
        <authorList>
            <person name="Cho C.H."/>
            <person name="Yoon H.S."/>
        </authorList>
    </citation>
    <scope>NUCLEOTIDE SEQUENCE [LARGE SCALE GENOMIC DNA]</scope>
    <source>
        <strain evidence="6 7">DBV 063 E5</strain>
    </source>
</reference>
<proteinExistence type="inferred from homology"/>
<dbReference type="GO" id="GO:0005666">
    <property type="term" value="C:RNA polymerase III complex"/>
    <property type="evidence" value="ECO:0007669"/>
    <property type="project" value="InterPro"/>
</dbReference>
<comment type="similarity">
    <text evidence="2">Belongs to the eukaryotic RPC34/RPC39 RNA polymerase subunit family.</text>
</comment>
<keyword evidence="5" id="KW-0539">Nucleus</keyword>
<dbReference type="InterPro" id="IPR036388">
    <property type="entry name" value="WH-like_DNA-bd_sf"/>
</dbReference>
<dbReference type="Pfam" id="PF05158">
    <property type="entry name" value="RNA_pol_Rpc34"/>
    <property type="match status" value="2"/>
</dbReference>
<evidence type="ECO:0000256" key="4">
    <source>
        <dbReference type="ARBA" id="ARBA00023163"/>
    </source>
</evidence>
<keyword evidence="3" id="KW-0240">DNA-directed RNA polymerase</keyword>
<evidence type="ECO:0000256" key="2">
    <source>
        <dbReference type="ARBA" id="ARBA00011038"/>
    </source>
</evidence>
<name>A0AAV9IXQ7_CYACA</name>
<dbReference type="GO" id="GO:0005654">
    <property type="term" value="C:nucleoplasm"/>
    <property type="evidence" value="ECO:0007669"/>
    <property type="project" value="UniProtKB-ARBA"/>
</dbReference>
<keyword evidence="7" id="KW-1185">Reference proteome</keyword>
<dbReference type="InterPro" id="IPR036390">
    <property type="entry name" value="WH_DNA-bd_sf"/>
</dbReference>
<keyword evidence="4" id="KW-0804">Transcription</keyword>
<evidence type="ECO:0000313" key="6">
    <source>
        <dbReference type="EMBL" id="KAK4537072.1"/>
    </source>
</evidence>
<evidence type="ECO:0000256" key="3">
    <source>
        <dbReference type="ARBA" id="ARBA00022478"/>
    </source>
</evidence>
<protein>
    <recommendedName>
        <fullName evidence="8">RNA polymerase III subunit C6</fullName>
    </recommendedName>
</protein>
<dbReference type="InterPro" id="IPR016049">
    <property type="entry name" value="RNA_pol_Rpc34-like"/>
</dbReference>
<sequence length="365" mass="41335">MTEPDAADLQNVKDLILHILRDATDRGEVSDDKPMQQAALQRRVAEACQERSRTRSSSGLRVPTKHEFIECVNALTSAGEVRVHWADGVPGKVWLSVADEQQRQRLHGLSTLEQAVYEQVRTARNLGVWVRHVRARLNLSLTEANRALHELQKRKLIKQVQSFKHKTRKVYMLTELEPSREVTGGSFYDSDGGFDLEFVRRLRELLVKHLREQPWCTAAELTQHLNRSPVLNERLEVADTRTVLDTMCWDSLLCRCDGLTEHVRNERRAHSPEGADGPYYACLRSATADEIELSDPPHAAAHRKAVRASALAHTPCAKCPVREHCSPRNPHIHPLACRYLETWAQNMGDAPHAEPTPATTASHRH</sequence>
<dbReference type="EMBL" id="JANCYW010000011">
    <property type="protein sequence ID" value="KAK4537072.1"/>
    <property type="molecule type" value="Genomic_DNA"/>
</dbReference>
<dbReference type="Proteomes" id="UP001301350">
    <property type="component" value="Unassembled WGS sequence"/>
</dbReference>
<dbReference type="FunFam" id="1.10.10.10:FF:000116">
    <property type="entry name" value="DNA-directed RNA polymerase III subunit RPC6"/>
    <property type="match status" value="1"/>
</dbReference>
<comment type="subcellular location">
    <subcellularLocation>
        <location evidence="1">Nucleus</location>
    </subcellularLocation>
</comment>
<evidence type="ECO:0000256" key="1">
    <source>
        <dbReference type="ARBA" id="ARBA00004123"/>
    </source>
</evidence>
<dbReference type="Gene3D" id="1.10.10.10">
    <property type="entry name" value="Winged helix-like DNA-binding domain superfamily/Winged helix DNA-binding domain"/>
    <property type="match status" value="1"/>
</dbReference>
<organism evidence="6 7">
    <name type="scientific">Cyanidium caldarium</name>
    <name type="common">Red alga</name>
    <dbReference type="NCBI Taxonomy" id="2771"/>
    <lineage>
        <taxon>Eukaryota</taxon>
        <taxon>Rhodophyta</taxon>
        <taxon>Bangiophyceae</taxon>
        <taxon>Cyanidiales</taxon>
        <taxon>Cyanidiaceae</taxon>
        <taxon>Cyanidium</taxon>
    </lineage>
</organism>
<dbReference type="GO" id="GO:0005737">
    <property type="term" value="C:cytoplasm"/>
    <property type="evidence" value="ECO:0007669"/>
    <property type="project" value="UniProtKB-ARBA"/>
</dbReference>
<dbReference type="AlphaFoldDB" id="A0AAV9IXQ7"/>
<accession>A0AAV9IXQ7</accession>
<evidence type="ECO:0000256" key="5">
    <source>
        <dbReference type="ARBA" id="ARBA00023242"/>
    </source>
</evidence>
<evidence type="ECO:0008006" key="8">
    <source>
        <dbReference type="Google" id="ProtNLM"/>
    </source>
</evidence>